<reference evidence="3 4" key="1">
    <citation type="journal article" date="2015" name="Genome Announc.">
        <title>Expanding the biotechnology potential of lactobacilli through comparative genomics of 213 strains and associated genera.</title>
        <authorList>
            <person name="Sun Z."/>
            <person name="Harris H.M."/>
            <person name="McCann A."/>
            <person name="Guo C."/>
            <person name="Argimon S."/>
            <person name="Zhang W."/>
            <person name="Yang X."/>
            <person name="Jeffery I.B."/>
            <person name="Cooney J.C."/>
            <person name="Kagawa T.F."/>
            <person name="Liu W."/>
            <person name="Song Y."/>
            <person name="Salvetti E."/>
            <person name="Wrobel A."/>
            <person name="Rasinkangas P."/>
            <person name="Parkhill J."/>
            <person name="Rea M.C."/>
            <person name="O'Sullivan O."/>
            <person name="Ritari J."/>
            <person name="Douillard F.P."/>
            <person name="Paul Ross R."/>
            <person name="Yang R."/>
            <person name="Briner A.E."/>
            <person name="Felis G.E."/>
            <person name="de Vos W.M."/>
            <person name="Barrangou R."/>
            <person name="Klaenhammer T.R."/>
            <person name="Caufield P.W."/>
            <person name="Cui Y."/>
            <person name="Zhang H."/>
            <person name="O'Toole P.W."/>
        </authorList>
    </citation>
    <scope>NUCLEOTIDE SEQUENCE [LARGE SCALE GENOMIC DNA]</scope>
    <source>
        <strain evidence="3 4">DSM 20003</strain>
    </source>
</reference>
<keyword evidence="4" id="KW-1185">Reference proteome</keyword>
<dbReference type="Gene3D" id="3.30.70.270">
    <property type="match status" value="1"/>
</dbReference>
<dbReference type="NCBIfam" id="TIGR00254">
    <property type="entry name" value="GGDEF"/>
    <property type="match status" value="1"/>
</dbReference>
<feature type="transmembrane region" description="Helical" evidence="1">
    <location>
        <begin position="145"/>
        <end position="165"/>
    </location>
</feature>
<dbReference type="RefSeq" id="WP_057904456.1">
    <property type="nucleotide sequence ID" value="NZ_AZDA01000046.1"/>
</dbReference>
<dbReference type="AlphaFoldDB" id="A0A0R1GYJ8"/>
<evidence type="ECO:0000313" key="4">
    <source>
        <dbReference type="Proteomes" id="UP000051461"/>
    </source>
</evidence>
<gene>
    <name evidence="3" type="ORF">FC07_GL002800</name>
</gene>
<protein>
    <recommendedName>
        <fullName evidence="2">GGDEF domain-containing protein</fullName>
    </recommendedName>
</protein>
<organism evidence="3 4">
    <name type="scientific">Loigolactobacillus bifermentans DSM 20003</name>
    <dbReference type="NCBI Taxonomy" id="1423726"/>
    <lineage>
        <taxon>Bacteria</taxon>
        <taxon>Bacillati</taxon>
        <taxon>Bacillota</taxon>
        <taxon>Bacilli</taxon>
        <taxon>Lactobacillales</taxon>
        <taxon>Lactobacillaceae</taxon>
        <taxon>Loigolactobacillus</taxon>
    </lineage>
</organism>
<feature type="transmembrane region" description="Helical" evidence="1">
    <location>
        <begin position="117"/>
        <end position="138"/>
    </location>
</feature>
<dbReference type="InterPro" id="IPR050469">
    <property type="entry name" value="Diguanylate_Cyclase"/>
</dbReference>
<keyword evidence="1" id="KW-1133">Transmembrane helix</keyword>
<accession>A0A0R1GYJ8</accession>
<dbReference type="PANTHER" id="PTHR45138:SF9">
    <property type="entry name" value="DIGUANYLATE CYCLASE DGCM-RELATED"/>
    <property type="match status" value="1"/>
</dbReference>
<keyword evidence="1" id="KW-0472">Membrane</keyword>
<evidence type="ECO:0000259" key="2">
    <source>
        <dbReference type="PROSITE" id="PS50887"/>
    </source>
</evidence>
<comment type="caution">
    <text evidence="3">The sequence shown here is derived from an EMBL/GenBank/DDBJ whole genome shotgun (WGS) entry which is preliminary data.</text>
</comment>
<dbReference type="PROSITE" id="PS50887">
    <property type="entry name" value="GGDEF"/>
    <property type="match status" value="1"/>
</dbReference>
<dbReference type="GO" id="GO:0005886">
    <property type="term" value="C:plasma membrane"/>
    <property type="evidence" value="ECO:0007669"/>
    <property type="project" value="TreeGrafter"/>
</dbReference>
<dbReference type="InterPro" id="IPR029787">
    <property type="entry name" value="Nucleotide_cyclase"/>
</dbReference>
<evidence type="ECO:0000256" key="1">
    <source>
        <dbReference type="SAM" id="Phobius"/>
    </source>
</evidence>
<name>A0A0R1GYJ8_9LACO</name>
<dbReference type="GO" id="GO:0052621">
    <property type="term" value="F:diguanylate cyclase activity"/>
    <property type="evidence" value="ECO:0007669"/>
    <property type="project" value="TreeGrafter"/>
</dbReference>
<feature type="transmembrane region" description="Helical" evidence="1">
    <location>
        <begin position="7"/>
        <end position="24"/>
    </location>
</feature>
<sequence>MYYEFQIGNLFLILGVIAVCKWLSDKMLTLQITPAKVDLTIASVLFGMLLFLHAEVVTFKSFHLGAFSFDWTFLNMQIILFIYLAVTVSSRIGMVFLTGTLILFYWERGFFHYWQAWLTFCVVLGISLAMCHYAAAVLRHFWRSYLVSVLLCFTIWATTALTITRDSVGDWVINFGLFSLQFIIVNAFNIRLQRDYNREMMLAKQANYDELTGLKNFRAFRADLNQRYTDFRQRNSRFVLVTMDIDHFKVVNDTYGHLIGNDVLRQTAEVLRQVVQLEPACNGAYRTGGEEFSLLLTQQDDIWLQNLCRHLQDLIRQQRCQTAQGTVRWTMSLGCDVILAGDSGYMEVYRRADKSLYASKENGRDQTTICGTRLAVHA</sequence>
<proteinExistence type="predicted"/>
<evidence type="ECO:0000313" key="3">
    <source>
        <dbReference type="EMBL" id="KRK39080.1"/>
    </source>
</evidence>
<feature type="domain" description="GGDEF" evidence="2">
    <location>
        <begin position="236"/>
        <end position="372"/>
    </location>
</feature>
<keyword evidence="1" id="KW-0812">Transmembrane</keyword>
<dbReference type="InterPro" id="IPR000160">
    <property type="entry name" value="GGDEF_dom"/>
</dbReference>
<dbReference type="STRING" id="1423726.FC07_GL002800"/>
<feature type="transmembrane region" description="Helical" evidence="1">
    <location>
        <begin position="39"/>
        <end position="59"/>
    </location>
</feature>
<dbReference type="SUPFAM" id="SSF55073">
    <property type="entry name" value="Nucleotide cyclase"/>
    <property type="match status" value="1"/>
</dbReference>
<dbReference type="EMBL" id="AZDA01000046">
    <property type="protein sequence ID" value="KRK39080.1"/>
    <property type="molecule type" value="Genomic_DNA"/>
</dbReference>
<dbReference type="PANTHER" id="PTHR45138">
    <property type="entry name" value="REGULATORY COMPONENTS OF SENSORY TRANSDUCTION SYSTEM"/>
    <property type="match status" value="1"/>
</dbReference>
<dbReference type="InterPro" id="IPR043128">
    <property type="entry name" value="Rev_trsase/Diguanyl_cyclase"/>
</dbReference>
<feature type="transmembrane region" description="Helical" evidence="1">
    <location>
        <begin position="80"/>
        <end position="105"/>
    </location>
</feature>
<dbReference type="Pfam" id="PF00990">
    <property type="entry name" value="GGDEF"/>
    <property type="match status" value="1"/>
</dbReference>
<dbReference type="GO" id="GO:0043709">
    <property type="term" value="P:cell adhesion involved in single-species biofilm formation"/>
    <property type="evidence" value="ECO:0007669"/>
    <property type="project" value="TreeGrafter"/>
</dbReference>
<dbReference type="SMART" id="SM00267">
    <property type="entry name" value="GGDEF"/>
    <property type="match status" value="1"/>
</dbReference>
<feature type="transmembrane region" description="Helical" evidence="1">
    <location>
        <begin position="171"/>
        <end position="192"/>
    </location>
</feature>
<dbReference type="CDD" id="cd01949">
    <property type="entry name" value="GGDEF"/>
    <property type="match status" value="1"/>
</dbReference>
<dbReference type="PATRIC" id="fig|1423726.3.peg.2910"/>
<dbReference type="GO" id="GO:1902201">
    <property type="term" value="P:negative regulation of bacterial-type flagellum-dependent cell motility"/>
    <property type="evidence" value="ECO:0007669"/>
    <property type="project" value="TreeGrafter"/>
</dbReference>
<dbReference type="Proteomes" id="UP000051461">
    <property type="component" value="Unassembled WGS sequence"/>
</dbReference>
<dbReference type="OrthoDB" id="9759607at2"/>